<sequence>MFNAFSVSSSMSPNSKTLPDAVLRKHQPGSGGETFRPILPIGSFPTVSSALKVAHKLQALWEPLTFNITDLHLISRGTGGAKKESFSSSSGQNTNSNGKFNYNDGDSIHKDDLDIPELQVRQGRYKKNQQRGNGISSPSLSTSHSNDDSTSSSTKIEEKVYGCDAMIMLMGEEQLHLLDSEEGNESENDDVEEDLLRLLLDAGEEGGKQVPSGTNENAIISTPLRTKSFQEQYYDQEDDDDSILNGVMRDWKMYLDDDEEWDEGASVVIGRIHFFVGEMRQYIGMPASSTMDGKDRVMGDGISAAVRRSPSMSRQTNRWEEGEYGHRDGHFYSS</sequence>
<feature type="compositionally biased region" description="Low complexity" evidence="1">
    <location>
        <begin position="86"/>
        <end position="97"/>
    </location>
</feature>
<feature type="region of interest" description="Disordered" evidence="1">
    <location>
        <begin position="124"/>
        <end position="156"/>
    </location>
</feature>
<proteinExistence type="predicted"/>
<evidence type="ECO:0000256" key="1">
    <source>
        <dbReference type="SAM" id="MobiDB-lite"/>
    </source>
</evidence>
<feature type="compositionally biased region" description="Polar residues" evidence="1">
    <location>
        <begin position="1"/>
        <end position="17"/>
    </location>
</feature>
<dbReference type="PANTHER" id="PTHR37474:SF1">
    <property type="entry name" value="2'-5' RNA LIGASE FAMILY PROTEIN"/>
    <property type="match status" value="1"/>
</dbReference>
<gene>
    <name evidence="2" type="ORF">DBRI1063_LOCUS17142</name>
</gene>
<dbReference type="PANTHER" id="PTHR37474">
    <property type="entry name" value="RNA LIGASE/CYCLIC NUCLEOTIDE PHOSPHODIESTERASE"/>
    <property type="match status" value="1"/>
</dbReference>
<reference evidence="2" key="1">
    <citation type="submission" date="2021-01" db="EMBL/GenBank/DDBJ databases">
        <authorList>
            <person name="Corre E."/>
            <person name="Pelletier E."/>
            <person name="Niang G."/>
            <person name="Scheremetjew M."/>
            <person name="Finn R."/>
            <person name="Kale V."/>
            <person name="Holt S."/>
            <person name="Cochrane G."/>
            <person name="Meng A."/>
            <person name="Brown T."/>
            <person name="Cohen L."/>
        </authorList>
    </citation>
    <scope>NUCLEOTIDE SEQUENCE</scope>
    <source>
        <strain evidence="2">Pop2</strain>
    </source>
</reference>
<organism evidence="2">
    <name type="scientific">Ditylum brightwellii</name>
    <dbReference type="NCBI Taxonomy" id="49249"/>
    <lineage>
        <taxon>Eukaryota</taxon>
        <taxon>Sar</taxon>
        <taxon>Stramenopiles</taxon>
        <taxon>Ochrophyta</taxon>
        <taxon>Bacillariophyta</taxon>
        <taxon>Mediophyceae</taxon>
        <taxon>Lithodesmiophycidae</taxon>
        <taxon>Lithodesmiales</taxon>
        <taxon>Lithodesmiaceae</taxon>
        <taxon>Ditylum</taxon>
    </lineage>
</organism>
<dbReference type="AlphaFoldDB" id="A0A7S1ZKQ2"/>
<dbReference type="EMBL" id="HBGN01026623">
    <property type="protein sequence ID" value="CAD9342103.1"/>
    <property type="molecule type" value="Transcribed_RNA"/>
</dbReference>
<protein>
    <submittedName>
        <fullName evidence="2">Uncharacterized protein</fullName>
    </submittedName>
</protein>
<feature type="compositionally biased region" description="Low complexity" evidence="1">
    <location>
        <begin position="136"/>
        <end position="154"/>
    </location>
</feature>
<feature type="region of interest" description="Disordered" evidence="1">
    <location>
        <begin position="306"/>
        <end position="334"/>
    </location>
</feature>
<evidence type="ECO:0000313" key="2">
    <source>
        <dbReference type="EMBL" id="CAD9342103.1"/>
    </source>
</evidence>
<accession>A0A7S1ZKQ2</accession>
<feature type="compositionally biased region" description="Basic and acidic residues" evidence="1">
    <location>
        <begin position="317"/>
        <end position="334"/>
    </location>
</feature>
<name>A0A7S1ZKQ2_9STRA</name>
<feature type="region of interest" description="Disordered" evidence="1">
    <location>
        <begin position="79"/>
        <end position="111"/>
    </location>
</feature>
<feature type="region of interest" description="Disordered" evidence="1">
    <location>
        <begin position="1"/>
        <end position="36"/>
    </location>
</feature>